<dbReference type="OrthoDB" id="295536at2759"/>
<dbReference type="VEuPathDB" id="FungiDB:SDRG_13753"/>
<sequence length="318" mass="35036">MPPARGPHKKPKAKKADAPRAAAIVSENVSASVLAARDAEKCIEYLHGALRNGGFWEPAPPLAGFLSLPLPSFELGHIESNAVWCTVLVLVHCMTTLLEYHADWRPLAEKARTWLFAQRFFTAGTTQLVKRACSLFPNDVDYKAMLATIFARAGDGSADQVPVQRGNWVELVLETPPYTTYYWNQVTRETRWEHPLDPHVLTPDEVAAATAAAEAKAAKDDHLAAVLPQRIRINQTAYMAPRPTECESCGKGVVATVLCVACDEYECDDCCDVIHMNVRKAHHIQESFRFVSCYGRNGLPYVRPSARAKALPPPASTS</sequence>
<dbReference type="EMBL" id="JH767194">
    <property type="protein sequence ID" value="EQC28425.1"/>
    <property type="molecule type" value="Genomic_DNA"/>
</dbReference>
<gene>
    <name evidence="2" type="ORF">SDRG_13753</name>
</gene>
<organism evidence="2 3">
    <name type="scientific">Saprolegnia diclina (strain VS20)</name>
    <dbReference type="NCBI Taxonomy" id="1156394"/>
    <lineage>
        <taxon>Eukaryota</taxon>
        <taxon>Sar</taxon>
        <taxon>Stramenopiles</taxon>
        <taxon>Oomycota</taxon>
        <taxon>Saprolegniomycetes</taxon>
        <taxon>Saprolegniales</taxon>
        <taxon>Saprolegniaceae</taxon>
        <taxon>Saprolegnia</taxon>
    </lineage>
</organism>
<evidence type="ECO:0000259" key="1">
    <source>
        <dbReference type="PROSITE" id="PS50020"/>
    </source>
</evidence>
<name>T0Q4T9_SAPDV</name>
<feature type="domain" description="WW" evidence="1">
    <location>
        <begin position="168"/>
        <end position="197"/>
    </location>
</feature>
<accession>T0Q4T9</accession>
<protein>
    <recommendedName>
        <fullName evidence="1">WW domain-containing protein</fullName>
    </recommendedName>
</protein>
<dbReference type="SUPFAM" id="SSF51045">
    <property type="entry name" value="WW domain"/>
    <property type="match status" value="1"/>
</dbReference>
<evidence type="ECO:0000313" key="2">
    <source>
        <dbReference type="EMBL" id="EQC28425.1"/>
    </source>
</evidence>
<dbReference type="OMA" id="TNHSTWR"/>
<proteinExistence type="predicted"/>
<dbReference type="GeneID" id="19954480"/>
<dbReference type="InterPro" id="IPR001202">
    <property type="entry name" value="WW_dom"/>
</dbReference>
<dbReference type="RefSeq" id="XP_008618073.1">
    <property type="nucleotide sequence ID" value="XM_008619851.1"/>
</dbReference>
<dbReference type="CDD" id="cd00201">
    <property type="entry name" value="WW"/>
    <property type="match status" value="1"/>
</dbReference>
<dbReference type="InterPro" id="IPR036020">
    <property type="entry name" value="WW_dom_sf"/>
</dbReference>
<dbReference type="InParanoid" id="T0Q4T9"/>
<keyword evidence="3" id="KW-1185">Reference proteome</keyword>
<dbReference type="CDD" id="cd19757">
    <property type="entry name" value="Bbox1"/>
    <property type="match status" value="1"/>
</dbReference>
<evidence type="ECO:0000313" key="3">
    <source>
        <dbReference type="Proteomes" id="UP000030762"/>
    </source>
</evidence>
<dbReference type="eggNOG" id="ENOG502S4U6">
    <property type="taxonomic scope" value="Eukaryota"/>
</dbReference>
<reference evidence="2 3" key="1">
    <citation type="submission" date="2012-04" db="EMBL/GenBank/DDBJ databases">
        <title>The Genome Sequence of Saprolegnia declina VS20.</title>
        <authorList>
            <consortium name="The Broad Institute Genome Sequencing Platform"/>
            <person name="Russ C."/>
            <person name="Nusbaum C."/>
            <person name="Tyler B."/>
            <person name="van West P."/>
            <person name="Dieguez-Uribeondo J."/>
            <person name="de Bruijn I."/>
            <person name="Tripathy S."/>
            <person name="Jiang R."/>
            <person name="Young S.K."/>
            <person name="Zeng Q."/>
            <person name="Gargeya S."/>
            <person name="Fitzgerald M."/>
            <person name="Haas B."/>
            <person name="Abouelleil A."/>
            <person name="Alvarado L."/>
            <person name="Arachchi H.M."/>
            <person name="Berlin A."/>
            <person name="Chapman S.B."/>
            <person name="Goldberg J."/>
            <person name="Griggs A."/>
            <person name="Gujja S."/>
            <person name="Hansen M."/>
            <person name="Howarth C."/>
            <person name="Imamovic A."/>
            <person name="Larimer J."/>
            <person name="McCowen C."/>
            <person name="Montmayeur A."/>
            <person name="Murphy C."/>
            <person name="Neiman D."/>
            <person name="Pearson M."/>
            <person name="Priest M."/>
            <person name="Roberts A."/>
            <person name="Saif S."/>
            <person name="Shea T."/>
            <person name="Sisk P."/>
            <person name="Sykes S."/>
            <person name="Wortman J."/>
            <person name="Nusbaum C."/>
            <person name="Birren B."/>
        </authorList>
    </citation>
    <scope>NUCLEOTIDE SEQUENCE [LARGE SCALE GENOMIC DNA]</scope>
    <source>
        <strain evidence="2 3">VS20</strain>
    </source>
</reference>
<dbReference type="AlphaFoldDB" id="T0Q4T9"/>
<dbReference type="Gene3D" id="2.20.70.10">
    <property type="match status" value="1"/>
</dbReference>
<dbReference type="Proteomes" id="UP000030762">
    <property type="component" value="Unassembled WGS sequence"/>
</dbReference>
<dbReference type="PROSITE" id="PS50020">
    <property type="entry name" value="WW_DOMAIN_2"/>
    <property type="match status" value="1"/>
</dbReference>